<organism evidence="1">
    <name type="scientific">viral metagenome</name>
    <dbReference type="NCBI Taxonomy" id="1070528"/>
    <lineage>
        <taxon>unclassified sequences</taxon>
        <taxon>metagenomes</taxon>
        <taxon>organismal metagenomes</taxon>
    </lineage>
</organism>
<proteinExistence type="predicted"/>
<accession>A0A6H1ZPM2</accession>
<dbReference type="AlphaFoldDB" id="A0A6H1ZPM2"/>
<gene>
    <name evidence="1" type="ORF">TM448A01521_0011</name>
</gene>
<sequence>MPYLTKHTILDDADCNDFRNAYKVGHNTYSYKNSFNERVIRYCFTDVLIFHGDGSITFNSDGNRTQTTKDRMNDYQSCGSVYQLRSKWYFKPYFGIIQFNREPIKFEDGMKVYPREDKIIYLQVYPQIQLKLFEF</sequence>
<reference evidence="1" key="1">
    <citation type="submission" date="2020-03" db="EMBL/GenBank/DDBJ databases">
        <title>The deep terrestrial virosphere.</title>
        <authorList>
            <person name="Holmfeldt K."/>
            <person name="Nilsson E."/>
            <person name="Simone D."/>
            <person name="Lopez-Fernandez M."/>
            <person name="Wu X."/>
            <person name="de Brujin I."/>
            <person name="Lundin D."/>
            <person name="Andersson A."/>
            <person name="Bertilsson S."/>
            <person name="Dopson M."/>
        </authorList>
    </citation>
    <scope>NUCLEOTIDE SEQUENCE</scope>
    <source>
        <strain evidence="1">TM448A01521</strain>
    </source>
</reference>
<name>A0A6H1ZPM2_9ZZZZ</name>
<dbReference type="EMBL" id="MT144160">
    <property type="protein sequence ID" value="QJA49876.1"/>
    <property type="molecule type" value="Genomic_DNA"/>
</dbReference>
<evidence type="ECO:0000313" key="1">
    <source>
        <dbReference type="EMBL" id="QJA49876.1"/>
    </source>
</evidence>
<protein>
    <submittedName>
        <fullName evidence="1">Uncharacterized protein</fullName>
    </submittedName>
</protein>